<sequence length="301" mass="32195">MKSILQREDGAITLLTVFAMVVMLALMALVIDIGSLYLEKSKMQNIADAATLAGIQEMPNDYEQAKTEIKKTIQANGGNPDEYTISTNDNFTRIDVAGSKIGTLFFAKALGISEPTIQAMARAELLPLTTGKGAIPLGIQPNMDFTFGTFMKIKVSDSASGNFGAIALTGPGAKNYETDLTNGYQFDLSVGTILNTETGKMAGPTERAVNARIAKCPNATYLDYPTNCSRVVLVPIFEPVSINQNQIKQVKVVGFASFFLENASSTSSGAEVSGRFISVAMVGESSSEQTNYGTYSIKLTK</sequence>
<comment type="caution">
    <text evidence="3">The sequence shown here is derived from an EMBL/GenBank/DDBJ whole genome shotgun (WGS) entry which is preliminary data.</text>
</comment>
<keyword evidence="1" id="KW-0472">Membrane</keyword>
<keyword evidence="4" id="KW-1185">Reference proteome</keyword>
<dbReference type="AlphaFoldDB" id="A0AAE3IS89"/>
<keyword evidence="1" id="KW-1133">Transmembrane helix</keyword>
<name>A0AAE3IS89_9BACI</name>
<dbReference type="InterPro" id="IPR028087">
    <property type="entry name" value="Tad_N"/>
</dbReference>
<protein>
    <submittedName>
        <fullName evidence="3">Tad domain-containing protein</fullName>
    </submittedName>
</protein>
<dbReference type="EMBL" id="JAOUSF010000003">
    <property type="protein sequence ID" value="MCU9613531.1"/>
    <property type="molecule type" value="Genomic_DNA"/>
</dbReference>
<proteinExistence type="predicted"/>
<keyword evidence="1" id="KW-0812">Transmembrane</keyword>
<evidence type="ECO:0000313" key="4">
    <source>
        <dbReference type="Proteomes" id="UP001209318"/>
    </source>
</evidence>
<dbReference type="RefSeq" id="WP_263072770.1">
    <property type="nucleotide sequence ID" value="NZ_JAOUSF010000003.1"/>
</dbReference>
<feature type="domain" description="Putative Flp pilus-assembly TadG-like N-terminal" evidence="2">
    <location>
        <begin position="10"/>
        <end position="54"/>
    </location>
</feature>
<feature type="transmembrane region" description="Helical" evidence="1">
    <location>
        <begin position="12"/>
        <end position="38"/>
    </location>
</feature>
<dbReference type="Proteomes" id="UP001209318">
    <property type="component" value="Unassembled WGS sequence"/>
</dbReference>
<reference evidence="3" key="1">
    <citation type="submission" date="2022-10" db="EMBL/GenBank/DDBJ databases">
        <title>Description of Fervidibacillus gen. nov. in the family Fervidibacillaceae fam. nov. with two species, Fervidibacillus albus sp. nov., and Fervidibacillus halotolerans sp. nov., isolated from tidal flat sediments.</title>
        <authorList>
            <person name="Kwon K.K."/>
            <person name="Yang S.-H."/>
        </authorList>
    </citation>
    <scope>NUCLEOTIDE SEQUENCE</scope>
    <source>
        <strain evidence="3">JCM 19140</strain>
    </source>
</reference>
<evidence type="ECO:0000256" key="1">
    <source>
        <dbReference type="SAM" id="Phobius"/>
    </source>
</evidence>
<dbReference type="Pfam" id="PF13400">
    <property type="entry name" value="Tad"/>
    <property type="match status" value="1"/>
</dbReference>
<gene>
    <name evidence="3" type="ORF">OEV98_08165</name>
</gene>
<organism evidence="3 4">
    <name type="scientific">Perspicuibacillus lycopersici</name>
    <dbReference type="NCBI Taxonomy" id="1325689"/>
    <lineage>
        <taxon>Bacteria</taxon>
        <taxon>Bacillati</taxon>
        <taxon>Bacillota</taxon>
        <taxon>Bacilli</taxon>
        <taxon>Bacillales</taxon>
        <taxon>Bacillaceae</taxon>
        <taxon>Perspicuibacillus</taxon>
    </lineage>
</organism>
<accession>A0AAE3IS89</accession>
<evidence type="ECO:0000313" key="3">
    <source>
        <dbReference type="EMBL" id="MCU9613531.1"/>
    </source>
</evidence>
<evidence type="ECO:0000259" key="2">
    <source>
        <dbReference type="Pfam" id="PF13400"/>
    </source>
</evidence>